<organism evidence="1 2">
    <name type="scientific">Sphingomonas citri</name>
    <dbReference type="NCBI Taxonomy" id="2862499"/>
    <lineage>
        <taxon>Bacteria</taxon>
        <taxon>Pseudomonadati</taxon>
        <taxon>Pseudomonadota</taxon>
        <taxon>Alphaproteobacteria</taxon>
        <taxon>Sphingomonadales</taxon>
        <taxon>Sphingomonadaceae</taxon>
        <taxon>Sphingomonas</taxon>
    </lineage>
</organism>
<evidence type="ECO:0000313" key="1">
    <source>
        <dbReference type="EMBL" id="MBW6533231.1"/>
    </source>
</evidence>
<keyword evidence="2" id="KW-1185">Reference proteome</keyword>
<reference evidence="1 2" key="1">
    <citation type="submission" date="2021-07" db="EMBL/GenBank/DDBJ databases">
        <title>Sphingomonas sp.</title>
        <authorList>
            <person name="Feng G."/>
            <person name="Li J."/>
            <person name="Pan M."/>
        </authorList>
    </citation>
    <scope>NUCLEOTIDE SEQUENCE [LARGE SCALE GENOMIC DNA]</scope>
    <source>
        <strain evidence="1 2">RRHST34</strain>
    </source>
</reference>
<accession>A0ABS7BUG1</accession>
<name>A0ABS7BUG1_9SPHN</name>
<dbReference type="Proteomes" id="UP000759103">
    <property type="component" value="Unassembled WGS sequence"/>
</dbReference>
<protein>
    <submittedName>
        <fullName evidence="1">Uncharacterized protein</fullName>
    </submittedName>
</protein>
<evidence type="ECO:0000313" key="2">
    <source>
        <dbReference type="Proteomes" id="UP000759103"/>
    </source>
</evidence>
<dbReference type="RefSeq" id="WP_219750754.1">
    <property type="nucleotide sequence ID" value="NZ_JAHXZN010000016.1"/>
</dbReference>
<comment type="caution">
    <text evidence="1">The sequence shown here is derived from an EMBL/GenBank/DDBJ whole genome shotgun (WGS) entry which is preliminary data.</text>
</comment>
<sequence>MTTGKPTPTIAQWIALLDFRDRYGRTWKDALWTKWGNGQDHYEPHAADLHAVRNHADFGPSWLHGLKPDLLQRQRERFTLTLAHRDDNTVRAEQEAVASALANDDGHKWADMTPEAQAPYTRKATLAMLALSNLRYQREQGR</sequence>
<gene>
    <name evidence="1" type="ORF">KZ820_21015</name>
</gene>
<dbReference type="EMBL" id="JAHXZN010000016">
    <property type="protein sequence ID" value="MBW6533231.1"/>
    <property type="molecule type" value="Genomic_DNA"/>
</dbReference>
<proteinExistence type="predicted"/>